<keyword evidence="1" id="KW-0812">Transmembrane</keyword>
<gene>
    <name evidence="2" type="ORF">A6770_21435</name>
</gene>
<dbReference type="NCBIfam" id="TIGR02532">
    <property type="entry name" value="IV_pilin_GFxxxE"/>
    <property type="match status" value="1"/>
</dbReference>
<reference evidence="2" key="1">
    <citation type="submission" date="2016-04" db="EMBL/GenBank/DDBJ databases">
        <authorList>
            <person name="Tabuchi Yagui T.R."/>
        </authorList>
    </citation>
    <scope>NUCLEOTIDE SEQUENCE [LARGE SCALE GENOMIC DNA]</scope>
    <source>
        <strain evidence="2">NIES-26</strain>
    </source>
</reference>
<dbReference type="InterPro" id="IPR012902">
    <property type="entry name" value="N_methyl_site"/>
</dbReference>
<evidence type="ECO:0000313" key="3">
    <source>
        <dbReference type="Proteomes" id="UP000252107"/>
    </source>
</evidence>
<comment type="caution">
    <text evidence="2">The sequence shown here is derived from an EMBL/GenBank/DDBJ whole genome shotgun (WGS) entry which is preliminary data.</text>
</comment>
<evidence type="ECO:0000256" key="1">
    <source>
        <dbReference type="SAM" id="Phobius"/>
    </source>
</evidence>
<dbReference type="AlphaFoldDB" id="A0A367R0T8"/>
<name>A0A367R0T8_9NOSO</name>
<dbReference type="Pfam" id="PF07963">
    <property type="entry name" value="N_methyl"/>
    <property type="match status" value="1"/>
</dbReference>
<keyword evidence="1" id="KW-0472">Membrane</keyword>
<feature type="transmembrane region" description="Helical" evidence="1">
    <location>
        <begin position="21"/>
        <end position="48"/>
    </location>
</feature>
<dbReference type="InterPro" id="IPR045584">
    <property type="entry name" value="Pilin-like"/>
</dbReference>
<keyword evidence="3" id="KW-1185">Reference proteome</keyword>
<sequence length="324" mass="36349">MNPLKWFLNQYLKRCHIKQKSGGFTLIELLVAIVLAALVITPLMGFMINVMDNDRKEQAKATSEQEIKAALDYISRDLEQAIYIYDAAGIEKIKSQLPTSSTSDHFPVIVFWKRQFRPQVISAGSGFDDTFVYSLVAYYFIKGDDPDNTWSKAARIGRFEIREGQDGFQIFDPNNQYTTLKDKMENWTKSATGYTNNSPNILPLVDYIDQTTVSENLAVAPPSCPADSDPSTPDMQQVPNYATGATTAVPDANLKTGSFYVCVLSSPTTTSTQKAITVSEVHLRGNAYARIENDVNKIKYSDNKKNYFPQYSARVKGRGFLYTK</sequence>
<accession>A0A367R0T8</accession>
<proteinExistence type="predicted"/>
<dbReference type="Proteomes" id="UP000252107">
    <property type="component" value="Unassembled WGS sequence"/>
</dbReference>
<evidence type="ECO:0008006" key="4">
    <source>
        <dbReference type="Google" id="ProtNLM"/>
    </source>
</evidence>
<keyword evidence="1" id="KW-1133">Transmembrane helix</keyword>
<dbReference type="NCBIfam" id="NF038304">
    <property type="entry name" value="EPS_HpsC"/>
    <property type="match status" value="1"/>
</dbReference>
<dbReference type="SUPFAM" id="SSF54523">
    <property type="entry name" value="Pili subunits"/>
    <property type="match status" value="1"/>
</dbReference>
<dbReference type="EMBL" id="LXQD01000277">
    <property type="protein sequence ID" value="RCJ30057.1"/>
    <property type="molecule type" value="Genomic_DNA"/>
</dbReference>
<protein>
    <recommendedName>
        <fullName evidence="4">Prepilin-type N-terminal cleavage/methylation domain-containing protein</fullName>
    </recommendedName>
</protein>
<evidence type="ECO:0000313" key="2">
    <source>
        <dbReference type="EMBL" id="RCJ30057.1"/>
    </source>
</evidence>
<organism evidence="2 3">
    <name type="scientific">Nostoc minutum NIES-26</name>
    <dbReference type="NCBI Taxonomy" id="1844469"/>
    <lineage>
        <taxon>Bacteria</taxon>
        <taxon>Bacillati</taxon>
        <taxon>Cyanobacteriota</taxon>
        <taxon>Cyanophyceae</taxon>
        <taxon>Nostocales</taxon>
        <taxon>Nostocaceae</taxon>
        <taxon>Nostoc</taxon>
    </lineage>
</organism>